<dbReference type="EMBL" id="OR546152">
    <property type="protein sequence ID" value="WMY89646.1"/>
    <property type="molecule type" value="Genomic_DNA"/>
</dbReference>
<dbReference type="RefSeq" id="YP_010956553.1">
    <property type="nucleotide sequence ID" value="NC_083004.1"/>
</dbReference>
<organism evidence="16">
    <name type="scientific">Pontinus nematophthalmus</name>
    <dbReference type="NCBI Taxonomy" id="2996719"/>
    <lineage>
        <taxon>Eukaryota</taxon>
        <taxon>Metazoa</taxon>
        <taxon>Chordata</taxon>
        <taxon>Craniata</taxon>
        <taxon>Vertebrata</taxon>
        <taxon>Euteleostomi</taxon>
        <taxon>Actinopterygii</taxon>
        <taxon>Neopterygii</taxon>
        <taxon>Teleostei</taxon>
        <taxon>Neoteleostei</taxon>
        <taxon>Acanthomorphata</taxon>
        <taxon>Eupercaria</taxon>
        <taxon>Perciformes</taxon>
        <taxon>Scorpaenoidei</taxon>
        <taxon>Scorpaenidae</taxon>
        <taxon>Scorpaeninae</taxon>
        <taxon>Pontinus</taxon>
    </lineage>
</organism>
<geneLocation type="mitochondrion" evidence="16"/>
<accession>A0AA51ZUB4</accession>
<keyword evidence="3 14" id="KW-0813">Transport</keyword>
<evidence type="ECO:0000256" key="13">
    <source>
        <dbReference type="ARBA" id="ARBA00064647"/>
    </source>
</evidence>
<comment type="subunit">
    <text evidence="13">Component of the ATP synthase complex composed at least of ATP5F1A/subunit alpha, ATP5F1B/subunit beta, ATP5MC1/subunit c (homooctomer), MT-ATP6/subunit a, MT-ATP8/subunit 8, ATP5ME/subunit e, ATP5MF/subunit f, ATP5MG/subunit g, ATP5MK/subunit k, ATP5MJ/subunit j, ATP5F1C/subunit gamma, ATP5F1D/subunit delta, ATP5F1E/subunit epsilon, ATP5PF/subunit F6, ATP5PB/subunit b, ATP5PD/subunit d, ATP5PO/subunit OSCP. ATP synthase complex consists of a soluble F(1) head domain (subunits alpha(3) and beta(3)) - the catalytic core - and a membrane F(0) domain - the membrane proton channel (subunits c, a, 8, e, f, g, k and j). These two domains are linked by a central stalk (subunits gamma, delta, and epsilon) rotating inside the F1 region and a stationary peripheral stalk (subunits F6, b, d, and OSCP).</text>
</comment>
<dbReference type="AlphaFoldDB" id="A0AA51ZUB4"/>
<dbReference type="CTD" id="4509"/>
<comment type="subcellular location">
    <subcellularLocation>
        <location evidence="1 14">Mitochondrion membrane</location>
        <topology evidence="1 14">Single-pass membrane protein</topology>
    </subcellularLocation>
</comment>
<evidence type="ECO:0000256" key="5">
    <source>
        <dbReference type="ARBA" id="ARBA00022692"/>
    </source>
</evidence>
<dbReference type="GO" id="GO:0015986">
    <property type="term" value="P:proton motive force-driven ATP synthesis"/>
    <property type="evidence" value="ECO:0007669"/>
    <property type="project" value="InterPro"/>
</dbReference>
<dbReference type="InterPro" id="IPR050635">
    <property type="entry name" value="ATPase_protein_8"/>
</dbReference>
<evidence type="ECO:0000256" key="2">
    <source>
        <dbReference type="ARBA" id="ARBA00008892"/>
    </source>
</evidence>
<evidence type="ECO:0000313" key="16">
    <source>
        <dbReference type="EMBL" id="WMY89646.1"/>
    </source>
</evidence>
<gene>
    <name evidence="16" type="primary">ATP8</name>
</gene>
<dbReference type="PANTHER" id="PTHR39937">
    <property type="entry name" value="ATP SYNTHASE PROTEIN 8"/>
    <property type="match status" value="1"/>
</dbReference>
<sequence>MPQLNPAPWLAILLFAWGVFLVIIPAKITSHLYPNTPTPLDASKKKTQPWTWPWY</sequence>
<keyword evidence="10 15" id="KW-0472">Membrane</keyword>
<evidence type="ECO:0000256" key="9">
    <source>
        <dbReference type="ARBA" id="ARBA00023128"/>
    </source>
</evidence>
<keyword evidence="11" id="KW-0066">ATP synthesis</keyword>
<dbReference type="GeneID" id="84889575"/>
<dbReference type="Pfam" id="PF00895">
    <property type="entry name" value="ATP-synt_8"/>
    <property type="match status" value="1"/>
</dbReference>
<evidence type="ECO:0000256" key="12">
    <source>
        <dbReference type="ARBA" id="ARBA00053067"/>
    </source>
</evidence>
<dbReference type="GO" id="GO:0031966">
    <property type="term" value="C:mitochondrial membrane"/>
    <property type="evidence" value="ECO:0007669"/>
    <property type="project" value="UniProtKB-SubCell"/>
</dbReference>
<proteinExistence type="inferred from homology"/>
<keyword evidence="9 14" id="KW-0496">Mitochondrion</keyword>
<keyword evidence="8 14" id="KW-0406">Ion transport</keyword>
<evidence type="ECO:0000256" key="15">
    <source>
        <dbReference type="SAM" id="Phobius"/>
    </source>
</evidence>
<evidence type="ECO:0000256" key="4">
    <source>
        <dbReference type="ARBA" id="ARBA00022547"/>
    </source>
</evidence>
<evidence type="ECO:0000256" key="3">
    <source>
        <dbReference type="ARBA" id="ARBA00022448"/>
    </source>
</evidence>
<evidence type="ECO:0000256" key="11">
    <source>
        <dbReference type="ARBA" id="ARBA00023310"/>
    </source>
</evidence>
<evidence type="ECO:0000256" key="1">
    <source>
        <dbReference type="ARBA" id="ARBA00004304"/>
    </source>
</evidence>
<comment type="similarity">
    <text evidence="2 14">Belongs to the ATPase protein 8 family.</text>
</comment>
<keyword evidence="7 15" id="KW-1133">Transmembrane helix</keyword>
<dbReference type="GO" id="GO:0015078">
    <property type="term" value="F:proton transmembrane transporter activity"/>
    <property type="evidence" value="ECO:0007669"/>
    <property type="project" value="InterPro"/>
</dbReference>
<evidence type="ECO:0000256" key="6">
    <source>
        <dbReference type="ARBA" id="ARBA00022781"/>
    </source>
</evidence>
<evidence type="ECO:0000256" key="7">
    <source>
        <dbReference type="ARBA" id="ARBA00022989"/>
    </source>
</evidence>
<protein>
    <recommendedName>
        <fullName evidence="14">ATP synthase complex subunit 8</fullName>
    </recommendedName>
</protein>
<keyword evidence="5 14" id="KW-0812">Transmembrane</keyword>
<dbReference type="GO" id="GO:0045259">
    <property type="term" value="C:proton-transporting ATP synthase complex"/>
    <property type="evidence" value="ECO:0007669"/>
    <property type="project" value="UniProtKB-KW"/>
</dbReference>
<evidence type="ECO:0000256" key="14">
    <source>
        <dbReference type="RuleBase" id="RU003661"/>
    </source>
</evidence>
<keyword evidence="6 14" id="KW-0375">Hydrogen ion transport</keyword>
<dbReference type="InterPro" id="IPR001421">
    <property type="entry name" value="ATP8_metazoa"/>
</dbReference>
<dbReference type="PANTHER" id="PTHR39937:SF1">
    <property type="entry name" value="ATP SYNTHASE PROTEIN 8"/>
    <property type="match status" value="1"/>
</dbReference>
<comment type="function">
    <text evidence="12">Subunit 8, of the mitochondrial membrane ATP synthase complex (F(1)F(0) ATP synthase or Complex V) that produces ATP from ADP in the presence of a proton gradient across the membrane which is generated by electron transport complexes of the respiratory chain. ATP synthase complex consist of a soluble F(1) head domain - the catalytic core - and a membrane F(1) domain - the membrane proton channel. These two domains are linked by a central stalk rotating inside the F(1) region and a stationary peripheral stalk. During catalysis, ATP synthesis in the catalytic domain of F(1) is coupled via a rotary mechanism of the central stalk subunits to proton translocation. In vivo, can only synthesize ATP although its ATP hydrolase activity can be activated artificially in vitro. Part of the complex F(0) domain.</text>
</comment>
<feature type="transmembrane region" description="Helical" evidence="15">
    <location>
        <begin position="6"/>
        <end position="24"/>
    </location>
</feature>
<evidence type="ECO:0000256" key="10">
    <source>
        <dbReference type="ARBA" id="ARBA00023136"/>
    </source>
</evidence>
<name>A0AA51ZUB4_9TELE</name>
<evidence type="ECO:0000256" key="8">
    <source>
        <dbReference type="ARBA" id="ARBA00023065"/>
    </source>
</evidence>
<reference evidence="16" key="1">
    <citation type="submission" date="2023-09" db="EMBL/GenBank/DDBJ databases">
        <title>Mitochondrial Genomes of Fishes Derived by Genome Skimming.</title>
        <authorList>
            <person name="Bemis K."/>
            <person name="Collins A."/>
            <person name="Craine J.M."/>
            <person name="Hoban M."/>
            <person name="Leopold D.R."/>
            <person name="Meyer C."/>
            <person name="Murphy K.R."/>
            <person name="Pitassy D.E."/>
            <person name="Whitney J."/>
        </authorList>
    </citation>
    <scope>NUCLEOTIDE SEQUENCE</scope>
</reference>
<keyword evidence="4 14" id="KW-0138">CF(0)</keyword>